<dbReference type="OrthoDB" id="9796422at2"/>
<evidence type="ECO:0000256" key="2">
    <source>
        <dbReference type="ARBA" id="ARBA00022722"/>
    </source>
</evidence>
<comment type="catalytic activity">
    <reaction evidence="6">
        <text>Endonucleolytic cleavage of RNA, removing 5'-extranucleotides from tRNA precursor.</text>
        <dbReference type="EC" id="3.1.26.5"/>
    </reaction>
</comment>
<organism evidence="8 9">
    <name type="scientific">Chelonobacter oris</name>
    <dbReference type="NCBI Taxonomy" id="505317"/>
    <lineage>
        <taxon>Bacteria</taxon>
        <taxon>Pseudomonadati</taxon>
        <taxon>Pseudomonadota</taxon>
        <taxon>Gammaproteobacteria</taxon>
        <taxon>Pasteurellales</taxon>
        <taxon>Pasteurellaceae</taxon>
        <taxon>Chelonobacter</taxon>
    </lineage>
</organism>
<dbReference type="GO" id="GO:0042781">
    <property type="term" value="F:3'-tRNA processing endoribonuclease activity"/>
    <property type="evidence" value="ECO:0007669"/>
    <property type="project" value="TreeGrafter"/>
</dbReference>
<evidence type="ECO:0000256" key="1">
    <source>
        <dbReference type="ARBA" id="ARBA00022694"/>
    </source>
</evidence>
<keyword evidence="2 6" id="KW-0540">Nuclease</keyword>
<keyword evidence="1 6" id="KW-0819">tRNA processing</keyword>
<comment type="similarity">
    <text evidence="6">Belongs to the RnpA family.</text>
</comment>
<evidence type="ECO:0000256" key="4">
    <source>
        <dbReference type="ARBA" id="ARBA00022801"/>
    </source>
</evidence>
<evidence type="ECO:0000256" key="7">
    <source>
        <dbReference type="NCBIfam" id="TIGR00188"/>
    </source>
</evidence>
<dbReference type="InterPro" id="IPR020568">
    <property type="entry name" value="Ribosomal_Su5_D2-typ_SF"/>
</dbReference>
<dbReference type="GO" id="GO:0004526">
    <property type="term" value="F:ribonuclease P activity"/>
    <property type="evidence" value="ECO:0007669"/>
    <property type="project" value="UniProtKB-UniRule"/>
</dbReference>
<dbReference type="GO" id="GO:0001682">
    <property type="term" value="P:tRNA 5'-leader removal"/>
    <property type="evidence" value="ECO:0007669"/>
    <property type="project" value="UniProtKB-UniRule"/>
</dbReference>
<evidence type="ECO:0000256" key="3">
    <source>
        <dbReference type="ARBA" id="ARBA00022759"/>
    </source>
</evidence>
<evidence type="ECO:0000313" key="9">
    <source>
        <dbReference type="Proteomes" id="UP000030380"/>
    </source>
</evidence>
<dbReference type="PANTHER" id="PTHR33992">
    <property type="entry name" value="RIBONUCLEASE P PROTEIN COMPONENT"/>
    <property type="match status" value="1"/>
</dbReference>
<dbReference type="Gene3D" id="3.30.230.10">
    <property type="match status" value="1"/>
</dbReference>
<dbReference type="RefSeq" id="WP_034614397.1">
    <property type="nucleotide sequence ID" value="NZ_JSUM01000006.1"/>
</dbReference>
<evidence type="ECO:0000313" key="8">
    <source>
        <dbReference type="EMBL" id="KGQ70771.1"/>
    </source>
</evidence>
<dbReference type="Proteomes" id="UP000030380">
    <property type="component" value="Unassembled WGS sequence"/>
</dbReference>
<proteinExistence type="inferred from homology"/>
<dbReference type="STRING" id="505317.OA57_05300"/>
<keyword evidence="3 6" id="KW-0255">Endonuclease</keyword>
<sequence>MIKHKFLRESRLLTPEQFKFVFQQPVRASRPEITILARANQLAIPRLGLTVAKKHLKRAHERNRIKRLCREYFRLHQHDLPAMDFVVVAKKGIGELDNRTLTDILGKLWHRHRRLAQNS</sequence>
<protein>
    <recommendedName>
        <fullName evidence="6 7">Ribonuclease P protein component</fullName>
        <shortName evidence="6">RNase P protein</shortName>
        <shortName evidence="6">RNaseP protein</shortName>
        <ecNumber evidence="6 7">3.1.26.5</ecNumber>
    </recommendedName>
    <alternativeName>
        <fullName evidence="6">Protein C5</fullName>
    </alternativeName>
</protein>
<dbReference type="SUPFAM" id="SSF54211">
    <property type="entry name" value="Ribosomal protein S5 domain 2-like"/>
    <property type="match status" value="1"/>
</dbReference>
<dbReference type="EC" id="3.1.26.5" evidence="6 7"/>
<keyword evidence="9" id="KW-1185">Reference proteome</keyword>
<dbReference type="Pfam" id="PF00825">
    <property type="entry name" value="Ribonuclease_P"/>
    <property type="match status" value="1"/>
</dbReference>
<evidence type="ECO:0000256" key="5">
    <source>
        <dbReference type="ARBA" id="ARBA00022884"/>
    </source>
</evidence>
<dbReference type="AlphaFoldDB" id="A0A0A3AN66"/>
<dbReference type="GO" id="GO:0000049">
    <property type="term" value="F:tRNA binding"/>
    <property type="evidence" value="ECO:0007669"/>
    <property type="project" value="UniProtKB-UniRule"/>
</dbReference>
<comment type="function">
    <text evidence="6">RNaseP catalyzes the removal of the 5'-leader sequence from pre-tRNA to produce the mature 5'-terminus. It can also cleave other RNA substrates such as 4.5S RNA. The protein component plays an auxiliary but essential role in vivo by binding to the 5'-leader sequence and broadening the substrate specificity of the ribozyme.</text>
</comment>
<name>A0A0A3AN66_9PAST</name>
<dbReference type="GO" id="GO:0030677">
    <property type="term" value="C:ribonuclease P complex"/>
    <property type="evidence" value="ECO:0007669"/>
    <property type="project" value="TreeGrafter"/>
</dbReference>
<dbReference type="NCBIfam" id="TIGR00188">
    <property type="entry name" value="rnpA"/>
    <property type="match status" value="1"/>
</dbReference>
<dbReference type="EMBL" id="JSUM01000006">
    <property type="protein sequence ID" value="KGQ70771.1"/>
    <property type="molecule type" value="Genomic_DNA"/>
</dbReference>
<comment type="caution">
    <text evidence="8">The sequence shown here is derived from an EMBL/GenBank/DDBJ whole genome shotgun (WGS) entry which is preliminary data.</text>
</comment>
<dbReference type="PANTHER" id="PTHR33992:SF1">
    <property type="entry name" value="RIBONUCLEASE P PROTEIN COMPONENT"/>
    <property type="match status" value="1"/>
</dbReference>
<accession>A0A0A3AN66</accession>
<dbReference type="HAMAP" id="MF_00227">
    <property type="entry name" value="RNase_P"/>
    <property type="match status" value="1"/>
</dbReference>
<comment type="subunit">
    <text evidence="6">Consists of a catalytic RNA component (M1 or rnpB) and a protein subunit.</text>
</comment>
<dbReference type="InterPro" id="IPR014721">
    <property type="entry name" value="Ribsml_uS5_D2-typ_fold_subgr"/>
</dbReference>
<dbReference type="FunFam" id="3.30.230.10:FF:000016">
    <property type="entry name" value="Ribonuclease P protein component"/>
    <property type="match status" value="1"/>
</dbReference>
<dbReference type="InterPro" id="IPR000100">
    <property type="entry name" value="RNase_P"/>
</dbReference>
<keyword evidence="4 6" id="KW-0378">Hydrolase</keyword>
<gene>
    <name evidence="6 8" type="primary">rnpA</name>
    <name evidence="8" type="ORF">OA57_05300</name>
</gene>
<evidence type="ECO:0000256" key="6">
    <source>
        <dbReference type="HAMAP-Rule" id="MF_00227"/>
    </source>
</evidence>
<reference evidence="8 9" key="1">
    <citation type="submission" date="2014-11" db="EMBL/GenBank/DDBJ databases">
        <title>Draft genome sequence of Chelonobacter oris 1662T, associated with respiratory disease in Hermann's Tortoises.</title>
        <authorList>
            <person name="Kudirkiene E."/>
            <person name="Hansen M.J."/>
            <person name="Bojesen A.M."/>
        </authorList>
    </citation>
    <scope>NUCLEOTIDE SEQUENCE [LARGE SCALE GENOMIC DNA]</scope>
    <source>
        <strain evidence="8 9">1662</strain>
    </source>
</reference>
<keyword evidence="5 6" id="KW-0694">RNA-binding</keyword>